<gene>
    <name evidence="2" type="ordered locus">cce_0919</name>
</gene>
<organism evidence="2 3">
    <name type="scientific">Crocosphaera subtropica (strain ATCC 51142 / BH68)</name>
    <name type="common">Cyanothece sp. (strain ATCC 51142)</name>
    <dbReference type="NCBI Taxonomy" id="43989"/>
    <lineage>
        <taxon>Bacteria</taxon>
        <taxon>Bacillati</taxon>
        <taxon>Cyanobacteriota</taxon>
        <taxon>Cyanophyceae</taxon>
        <taxon>Oscillatoriophycideae</taxon>
        <taxon>Chroococcales</taxon>
        <taxon>Aphanothecaceae</taxon>
        <taxon>Crocosphaera</taxon>
        <taxon>Crocosphaera subtropica</taxon>
    </lineage>
</organism>
<dbReference type="KEGG" id="cyt:cce_0919"/>
<evidence type="ECO:0000256" key="1">
    <source>
        <dbReference type="SAM" id="SignalP"/>
    </source>
</evidence>
<feature type="signal peptide" evidence="1">
    <location>
        <begin position="1"/>
        <end position="23"/>
    </location>
</feature>
<feature type="chain" id="PRO_5002769896" description="Transposase" evidence="1">
    <location>
        <begin position="24"/>
        <end position="46"/>
    </location>
</feature>
<dbReference type="EMBL" id="CP000806">
    <property type="protein sequence ID" value="ACB50270.1"/>
    <property type="molecule type" value="Genomic_DNA"/>
</dbReference>
<dbReference type="Proteomes" id="UP000001203">
    <property type="component" value="Chromosome circular"/>
</dbReference>
<dbReference type="HOGENOM" id="CLU_3182703_0_0_3"/>
<sequence>MTFMCVASNLVNFVMRCAGTAIAFGGAFKRQLANSRKVNNLNLSQT</sequence>
<reference evidence="2 3" key="1">
    <citation type="journal article" date="2008" name="Proc. Natl. Acad. Sci. U.S.A.">
        <title>The genome of Cyanothece 51142, a unicellular diazotrophic cyanobacterium important in the marine nitrogen cycle.</title>
        <authorList>
            <person name="Welsh E.A."/>
            <person name="Liberton M."/>
            <person name="Stoeckel J."/>
            <person name="Loh T."/>
            <person name="Elvitigala T."/>
            <person name="Wang C."/>
            <person name="Wollam A."/>
            <person name="Fulton R.S."/>
            <person name="Clifton S.W."/>
            <person name="Jacobs J.M."/>
            <person name="Aurora R."/>
            <person name="Ghosh B.K."/>
            <person name="Sherman L.A."/>
            <person name="Smith R.D."/>
            <person name="Wilson R.K."/>
            <person name="Pakrasi H.B."/>
        </authorList>
    </citation>
    <scope>NUCLEOTIDE SEQUENCE [LARGE SCALE GENOMIC DNA]</scope>
    <source>
        <strain evidence="3">ATCC 51142 / BH68</strain>
    </source>
</reference>
<name>B1WSU0_CROS5</name>
<keyword evidence="1" id="KW-0732">Signal</keyword>
<accession>B1WSU0</accession>
<protein>
    <recommendedName>
        <fullName evidence="4">Transposase</fullName>
    </recommendedName>
</protein>
<evidence type="ECO:0000313" key="3">
    <source>
        <dbReference type="Proteomes" id="UP000001203"/>
    </source>
</evidence>
<evidence type="ECO:0000313" key="2">
    <source>
        <dbReference type="EMBL" id="ACB50270.1"/>
    </source>
</evidence>
<proteinExistence type="predicted"/>
<evidence type="ECO:0008006" key="4">
    <source>
        <dbReference type="Google" id="ProtNLM"/>
    </source>
</evidence>
<keyword evidence="3" id="KW-1185">Reference proteome</keyword>
<dbReference type="AlphaFoldDB" id="B1WSU0"/>